<protein>
    <submittedName>
        <fullName evidence="1">Uncharacterized protein YoxC</fullName>
    </submittedName>
</protein>
<dbReference type="SUPFAM" id="SSF50998">
    <property type="entry name" value="Quinoprotein alcohol dehydrogenase-like"/>
    <property type="match status" value="1"/>
</dbReference>
<dbReference type="Proteomes" id="UP000539538">
    <property type="component" value="Unassembled WGS sequence"/>
</dbReference>
<sequence length="571" mass="62526">MSDYEKWLRRVRERADALREHMGHATNAPIDDHIDRSTLEGLIDTFSVSPDSATQEDVARIYIVREGFRALLDRVHDLDEFAEFSVRQLSGALDSLYVEADALLRSRDEFVQGAGRLVDHQKMSNRLPISAGGSIGQTLVKASEEVISSAVISRNAIAMTILHSNQVDALNELKVSIQRLSATAFAIKVLLNSSVVYDATIKFLNEGADRVLTDIKEIAAALQETFASKQDLEKAVGEVVNSGTRFVKLVGRLISNGLENDAGHREVVLTLRNAYKTRTLLSSVAAQTGLWLGGRGGVGVTVQASGQLQAERIDVGADILSAAFLKDGRLAFGTNEGLMVWAPRSKSIPLKRSLMSDNFVAICVQEYQHNETIVAASRDGRLRRYWMPAGDLQQLREERTVQSDIRDKVGQRIKAIFDYRDRLVVAVDNRLTVLHKSFEMDWEVSFPQQVQAACVLNSGHIVVVGKGMVALVNFVDGQFTQGHGVPDQAEYVAVCRLSDSLIAVANSHGKVRAIDISNGGELGELSLDFEVRGLAAVGKLLVAYGGNWHREGKALAIVLWDDKLDGNIVAA</sequence>
<gene>
    <name evidence="1" type="ORF">GGQ99_002380</name>
</gene>
<dbReference type="Gene3D" id="2.130.10.10">
    <property type="entry name" value="YVTN repeat-like/Quinoprotein amine dehydrogenase"/>
    <property type="match status" value="1"/>
</dbReference>
<evidence type="ECO:0000313" key="1">
    <source>
        <dbReference type="EMBL" id="MBB4650625.1"/>
    </source>
</evidence>
<proteinExistence type="predicted"/>
<dbReference type="EMBL" id="JACHOT010000002">
    <property type="protein sequence ID" value="MBB4650625.1"/>
    <property type="molecule type" value="Genomic_DNA"/>
</dbReference>
<accession>A0ABR6L3L1</accession>
<evidence type="ECO:0000313" key="2">
    <source>
        <dbReference type="Proteomes" id="UP000539538"/>
    </source>
</evidence>
<dbReference type="InterPro" id="IPR015943">
    <property type="entry name" value="WD40/YVTN_repeat-like_dom_sf"/>
</dbReference>
<comment type="caution">
    <text evidence="1">The sequence shown here is derived from an EMBL/GenBank/DDBJ whole genome shotgun (WGS) entry which is preliminary data.</text>
</comment>
<name>A0ABR6L3L1_9HYPH</name>
<dbReference type="InterPro" id="IPR011047">
    <property type="entry name" value="Quinoprotein_ADH-like_sf"/>
</dbReference>
<organism evidence="1 2">
    <name type="scientific">Aminobacter niigataensis</name>
    <dbReference type="NCBI Taxonomy" id="83265"/>
    <lineage>
        <taxon>Bacteria</taxon>
        <taxon>Pseudomonadati</taxon>
        <taxon>Pseudomonadota</taxon>
        <taxon>Alphaproteobacteria</taxon>
        <taxon>Hyphomicrobiales</taxon>
        <taxon>Phyllobacteriaceae</taxon>
        <taxon>Aminobacter</taxon>
    </lineage>
</organism>
<keyword evidence="2" id="KW-1185">Reference proteome</keyword>
<dbReference type="RefSeq" id="WP_183262677.1">
    <property type="nucleotide sequence ID" value="NZ_BAAAVZ010000002.1"/>
</dbReference>
<reference evidence="1 2" key="1">
    <citation type="submission" date="2020-08" db="EMBL/GenBank/DDBJ databases">
        <title>Genomic Encyclopedia of Type Strains, Phase IV (KMG-IV): sequencing the most valuable type-strain genomes for metagenomic binning, comparative biology and taxonomic classification.</title>
        <authorList>
            <person name="Goeker M."/>
        </authorList>
    </citation>
    <scope>NUCLEOTIDE SEQUENCE [LARGE SCALE GENOMIC DNA]</scope>
    <source>
        <strain evidence="1 2">DSM 7050</strain>
    </source>
</reference>